<keyword evidence="8" id="KW-1185">Reference proteome</keyword>
<dbReference type="PANTHER" id="PTHR43739:SF2">
    <property type="entry name" value="OLIGOXYLOGLUCAN-REDUCING END-SPECIFIC XYLOGLUCANASE-RELATED"/>
    <property type="match status" value="1"/>
</dbReference>
<gene>
    <name evidence="7" type="ORF">ACFODX_08255</name>
</gene>
<sequence length="828" mass="87583">MSRSKLGMYLCLAISGGMLISCGGGSSGSSPSGSAPSSLSPSSFSLSSVSVSSALLSSSSSMISSDVVSSSISSSSISSTSESSHSSVASASLPTAWTNVKYGGGGYVPGLVFHPTTPDLLYSRTDIGGSYRWNASANTWVPLTDGFGIRDSSHQGAESIALDPTDDQRVYMSTGVTVSLSDLGRLYISTDRGDNWQYVTLPFPVGSNNRGRAIGERLMVDPNNPSILFYGSRTAGLWKSTDRGQNWQQVQSLAALVMNQSQIDNNPGGTPIGVQQIIFDTSTSGSGSATQTVYTAIAPDYVAAAGLSHSVYKSTNGGASWTGVNTPLQGYHIPHWVRAQDGIMYVAFTQGAGPGAEGSASLYKFDGTDWTLLKRYEKTEWTSFGMGGVAVYGAGSSTRIVLGITNSWGDWEGKPTVQISDDAGLNWREIGSSAPRIPANRDFTGWLDDIEINPSNPEHVLVVHGGGIWETKNASATKPTWNEMVNGIEETATLSLMTPPPGASYSLLNSSGDIGVHVHTDLLATPTRNTGHVFANGISTDMAWENPSYIVAIGSAHWGGENKGALYSTDSGASWTAFATLHPAGLTNQSDSSSLAVLKTNHVIWAPNNAVPAYTTNNGASWTYSNLPALPDGWGRAYRLAADRKNANKVYAYDSGGGWWVTQPGPRFFTSTDGGSTFTASTQFSSLQPRSEFFGTASMAVNPYSEGHIWLVDGHSIYRSFDSGASWTKLTAAASVWGANTNIPEVYGATSIALGKAPAGSSYSAWVYVIGVIDGVWGMYRSEDGGNSWKRINDDKHQFAGMGKLAADHNVVGRVFFSGNGRGIFFTH</sequence>
<dbReference type="RefSeq" id="WP_378117935.1">
    <property type="nucleotide sequence ID" value="NZ_JBHRTF010000003.1"/>
</dbReference>
<comment type="caution">
    <text evidence="7">The sequence shown here is derived from an EMBL/GenBank/DDBJ whole genome shotgun (WGS) entry which is preliminary data.</text>
</comment>
<evidence type="ECO:0000313" key="8">
    <source>
        <dbReference type="Proteomes" id="UP001595555"/>
    </source>
</evidence>
<name>A0ABV7FD59_9GAMM</name>
<comment type="similarity">
    <text evidence="6">Belongs to the glycosyl hydrolase 74 family.</text>
</comment>
<dbReference type="Gene3D" id="2.130.10.10">
    <property type="entry name" value="YVTN repeat-like/Quinoprotein amine dehydrogenase"/>
    <property type="match status" value="2"/>
</dbReference>
<dbReference type="PROSITE" id="PS51257">
    <property type="entry name" value="PROKAR_LIPOPROTEIN"/>
    <property type="match status" value="1"/>
</dbReference>
<dbReference type="PANTHER" id="PTHR43739">
    <property type="entry name" value="XYLOGLUCANASE (EUROFUNG)"/>
    <property type="match status" value="1"/>
</dbReference>
<protein>
    <submittedName>
        <fullName evidence="7">WD40/YVTN/BNR-like repeat-containing protein</fullName>
    </submittedName>
</protein>
<dbReference type="SUPFAM" id="SSF110296">
    <property type="entry name" value="Oligoxyloglucan reducing end-specific cellobiohydrolase"/>
    <property type="match status" value="2"/>
</dbReference>
<evidence type="ECO:0000256" key="6">
    <source>
        <dbReference type="ARBA" id="ARBA00037986"/>
    </source>
</evidence>
<keyword evidence="1" id="KW-0732">Signal</keyword>
<evidence type="ECO:0000256" key="4">
    <source>
        <dbReference type="ARBA" id="ARBA00023295"/>
    </source>
</evidence>
<dbReference type="InterPro" id="IPR052025">
    <property type="entry name" value="Xyloglucanase_GH74"/>
</dbReference>
<evidence type="ECO:0000256" key="5">
    <source>
        <dbReference type="ARBA" id="ARBA00023326"/>
    </source>
</evidence>
<reference evidence="8" key="1">
    <citation type="journal article" date="2019" name="Int. J. Syst. Evol. Microbiol.">
        <title>The Global Catalogue of Microorganisms (GCM) 10K type strain sequencing project: providing services to taxonomists for standard genome sequencing and annotation.</title>
        <authorList>
            <consortium name="The Broad Institute Genomics Platform"/>
            <consortium name="The Broad Institute Genome Sequencing Center for Infectious Disease"/>
            <person name="Wu L."/>
            <person name="Ma J."/>
        </authorList>
    </citation>
    <scope>NUCLEOTIDE SEQUENCE [LARGE SCALE GENOMIC DNA]</scope>
    <source>
        <strain evidence="8">KCTC 52237</strain>
    </source>
</reference>
<accession>A0ABV7FD59</accession>
<dbReference type="Proteomes" id="UP001595555">
    <property type="component" value="Unassembled WGS sequence"/>
</dbReference>
<proteinExistence type="inferred from homology"/>
<organism evidence="7 8">
    <name type="scientific">Cellvibrio fontiphilus</name>
    <dbReference type="NCBI Taxonomy" id="1815559"/>
    <lineage>
        <taxon>Bacteria</taxon>
        <taxon>Pseudomonadati</taxon>
        <taxon>Pseudomonadota</taxon>
        <taxon>Gammaproteobacteria</taxon>
        <taxon>Cellvibrionales</taxon>
        <taxon>Cellvibrionaceae</taxon>
        <taxon>Cellvibrio</taxon>
    </lineage>
</organism>
<keyword evidence="5" id="KW-0624">Polysaccharide degradation</keyword>
<evidence type="ECO:0000256" key="3">
    <source>
        <dbReference type="ARBA" id="ARBA00023277"/>
    </source>
</evidence>
<dbReference type="EMBL" id="JBHRTF010000003">
    <property type="protein sequence ID" value="MFC3115545.1"/>
    <property type="molecule type" value="Genomic_DNA"/>
</dbReference>
<keyword evidence="2" id="KW-0378">Hydrolase</keyword>
<dbReference type="InterPro" id="IPR015943">
    <property type="entry name" value="WD40/YVTN_repeat-like_dom_sf"/>
</dbReference>
<evidence type="ECO:0000313" key="7">
    <source>
        <dbReference type="EMBL" id="MFC3115545.1"/>
    </source>
</evidence>
<evidence type="ECO:0000256" key="1">
    <source>
        <dbReference type="ARBA" id="ARBA00022729"/>
    </source>
</evidence>
<keyword evidence="3" id="KW-0119">Carbohydrate metabolism</keyword>
<keyword evidence="4" id="KW-0326">Glycosidase</keyword>
<evidence type="ECO:0000256" key="2">
    <source>
        <dbReference type="ARBA" id="ARBA00022801"/>
    </source>
</evidence>